<dbReference type="Proteomes" id="UP000650628">
    <property type="component" value="Unassembled WGS sequence"/>
</dbReference>
<proteinExistence type="predicted"/>
<protein>
    <submittedName>
        <fullName evidence="1">Uncharacterized protein</fullName>
    </submittedName>
</protein>
<sequence length="44" mass="4976">MLNVTRGMEREFDEYDALFAQAGWRRSKTYPVGGGYSAMELTAV</sequence>
<evidence type="ECO:0000313" key="1">
    <source>
        <dbReference type="EMBL" id="GII33036.1"/>
    </source>
</evidence>
<dbReference type="EMBL" id="BOOO01000037">
    <property type="protein sequence ID" value="GII33036.1"/>
    <property type="molecule type" value="Genomic_DNA"/>
</dbReference>
<dbReference type="InterPro" id="IPR029063">
    <property type="entry name" value="SAM-dependent_MTases_sf"/>
</dbReference>
<name>A0A8J3XA59_9ACTN</name>
<organism evidence="1 2">
    <name type="scientific">Planotetraspora mira</name>
    <dbReference type="NCBI Taxonomy" id="58121"/>
    <lineage>
        <taxon>Bacteria</taxon>
        <taxon>Bacillati</taxon>
        <taxon>Actinomycetota</taxon>
        <taxon>Actinomycetes</taxon>
        <taxon>Streptosporangiales</taxon>
        <taxon>Streptosporangiaceae</taxon>
        <taxon>Planotetraspora</taxon>
    </lineage>
</organism>
<dbReference type="Gene3D" id="3.40.50.150">
    <property type="entry name" value="Vaccinia Virus protein VP39"/>
    <property type="match status" value="1"/>
</dbReference>
<keyword evidence="2" id="KW-1185">Reference proteome</keyword>
<accession>A0A8J3XA59</accession>
<gene>
    <name evidence="1" type="ORF">Pmi06nite_64780</name>
</gene>
<evidence type="ECO:0000313" key="2">
    <source>
        <dbReference type="Proteomes" id="UP000650628"/>
    </source>
</evidence>
<reference evidence="1 2" key="1">
    <citation type="submission" date="2021-01" db="EMBL/GenBank/DDBJ databases">
        <title>Whole genome shotgun sequence of Planotetraspora mira NBRC 15435.</title>
        <authorList>
            <person name="Komaki H."/>
            <person name="Tamura T."/>
        </authorList>
    </citation>
    <scope>NUCLEOTIDE SEQUENCE [LARGE SCALE GENOMIC DNA]</scope>
    <source>
        <strain evidence="1 2">NBRC 15435</strain>
    </source>
</reference>
<comment type="caution">
    <text evidence="1">The sequence shown here is derived from an EMBL/GenBank/DDBJ whole genome shotgun (WGS) entry which is preliminary data.</text>
</comment>
<dbReference type="AlphaFoldDB" id="A0A8J3XA59"/>